<keyword evidence="5" id="KW-1185">Reference proteome</keyword>
<feature type="transmembrane region" description="Helical" evidence="1">
    <location>
        <begin position="69"/>
        <end position="93"/>
    </location>
</feature>
<dbReference type="InterPro" id="IPR027788">
    <property type="entry name" value="Alpha/beta-hydrolase_N_dom"/>
</dbReference>
<dbReference type="InterPro" id="IPR027787">
    <property type="entry name" value="Alpha/beta-hydrolase_catalytic"/>
</dbReference>
<gene>
    <name evidence="4" type="ORF">FB473_003054</name>
</gene>
<feature type="domain" description="Alpha/beta-hydrolase N-terminal" evidence="3">
    <location>
        <begin position="61"/>
        <end position="271"/>
    </location>
</feature>
<evidence type="ECO:0000313" key="5">
    <source>
        <dbReference type="Proteomes" id="UP000749311"/>
    </source>
</evidence>
<dbReference type="Pfam" id="PF10081">
    <property type="entry name" value="Abhydrolase_9"/>
    <property type="match status" value="1"/>
</dbReference>
<evidence type="ECO:0000259" key="2">
    <source>
        <dbReference type="Pfam" id="PF10081"/>
    </source>
</evidence>
<proteinExistence type="predicted"/>
<keyword evidence="1" id="KW-0812">Transmembrane</keyword>
<feature type="transmembrane region" description="Helical" evidence="1">
    <location>
        <begin position="193"/>
        <end position="211"/>
    </location>
</feature>
<organism evidence="4 5">
    <name type="scientific">Brooklawnia cerclae</name>
    <dbReference type="NCBI Taxonomy" id="349934"/>
    <lineage>
        <taxon>Bacteria</taxon>
        <taxon>Bacillati</taxon>
        <taxon>Actinomycetota</taxon>
        <taxon>Actinomycetes</taxon>
        <taxon>Propionibacteriales</taxon>
        <taxon>Propionibacteriaceae</taxon>
        <taxon>Brooklawnia</taxon>
    </lineage>
</organism>
<comment type="caution">
    <text evidence="4">The sequence shown here is derived from an EMBL/GenBank/DDBJ whole genome shotgun (WGS) entry which is preliminary data.</text>
</comment>
<feature type="transmembrane region" description="Helical" evidence="1">
    <location>
        <begin position="113"/>
        <end position="130"/>
    </location>
</feature>
<feature type="transmembrane region" description="Helical" evidence="1">
    <location>
        <begin position="150"/>
        <end position="173"/>
    </location>
</feature>
<keyword evidence="1" id="KW-1133">Transmembrane helix</keyword>
<evidence type="ECO:0000256" key="1">
    <source>
        <dbReference type="SAM" id="Phobius"/>
    </source>
</evidence>
<dbReference type="Proteomes" id="UP000749311">
    <property type="component" value="Unassembled WGS sequence"/>
</dbReference>
<dbReference type="EMBL" id="JAAMOZ010000003">
    <property type="protein sequence ID" value="NIH58359.1"/>
    <property type="molecule type" value="Genomic_DNA"/>
</dbReference>
<evidence type="ECO:0000259" key="3">
    <source>
        <dbReference type="Pfam" id="PF15420"/>
    </source>
</evidence>
<keyword evidence="1" id="KW-0472">Membrane</keyword>
<sequence>MRLHNPFSGSRLIGRNGVILHGGRLRPGRVGRTGKTLAAQVTALTVPEVATGIAGYAASYTPSLLPRPWYFQGLVAGIGAMSGYQLGLLATWLAETVAGRFGVRIKPGVRRGGIAAGAAVAGLGMVAIPLRSIRWHRQTAAYVRHPGPDAFWAVASAGAASGVFWLFLAQWRLTLASINILSTHLHNRFARDLVARAVSTLVVLATILVLLDQVILRGVVGVATTASAQVDLRTPPNVFQPTTPLHSGSGESLEPWDSLGLQGKRFTCAGPTLARVAEVMAGLPAASEEPLQPIRAYASMNGRTLPEVVDAVLAELDRTGAWERKAILVVTTTGRGNVNEWSTSAFEYLMRGDSAVAAMQYSGLPSAVTMISSKAVPVNASQMLFAAIEERVASLPESRRPKLYVAGESLGAFGSNGIFESPDDLFSRAAGGVWTGCPGFTPLQSAFTRRRSPDSTQVWPVVDDGRHVRFATTGDHLVTDPCDVPFGPWDEPRFVYLQNDTDPVVWWAPKLLWRKPEWMDEMRGTNTPMGRMTWVPVITFWQIAADMPVCRSIGAGYGHKYAAEQCVPAWAGVLGLDPATDWTPLLDALNTDVPPVAP</sequence>
<reference evidence="4 5" key="1">
    <citation type="submission" date="2020-02" db="EMBL/GenBank/DDBJ databases">
        <title>Sequencing the genomes of 1000 actinobacteria strains.</title>
        <authorList>
            <person name="Klenk H.-P."/>
        </authorList>
    </citation>
    <scope>NUCLEOTIDE SEQUENCE [LARGE SCALE GENOMIC DNA]</scope>
    <source>
        <strain evidence="4 5">DSM 19609</strain>
    </source>
</reference>
<protein>
    <submittedName>
        <fullName evidence="4">Membrane protein</fullName>
    </submittedName>
</protein>
<name>A0ABX0SJ50_9ACTN</name>
<accession>A0ABX0SJ50</accession>
<dbReference type="RefSeq" id="WP_167170596.1">
    <property type="nucleotide sequence ID" value="NZ_BAAAOO010000004.1"/>
</dbReference>
<dbReference type="Pfam" id="PF15420">
    <property type="entry name" value="Abhydrolase_9_N"/>
    <property type="match status" value="1"/>
</dbReference>
<evidence type="ECO:0000313" key="4">
    <source>
        <dbReference type="EMBL" id="NIH58359.1"/>
    </source>
</evidence>
<feature type="domain" description="Alpha/beta-hydrolase catalytic" evidence="2">
    <location>
        <begin position="294"/>
        <end position="582"/>
    </location>
</feature>